<dbReference type="InterPro" id="IPR007349">
    <property type="entry name" value="DUF418"/>
</dbReference>
<feature type="transmembrane region" description="Helical" evidence="1">
    <location>
        <begin position="228"/>
        <end position="247"/>
    </location>
</feature>
<proteinExistence type="predicted"/>
<feature type="transmembrane region" description="Helical" evidence="1">
    <location>
        <begin position="164"/>
        <end position="182"/>
    </location>
</feature>
<evidence type="ECO:0000259" key="3">
    <source>
        <dbReference type="Pfam" id="PF07786"/>
    </source>
</evidence>
<feature type="transmembrane region" description="Helical" evidence="1">
    <location>
        <begin position="297"/>
        <end position="317"/>
    </location>
</feature>
<evidence type="ECO:0000259" key="2">
    <source>
        <dbReference type="Pfam" id="PF04235"/>
    </source>
</evidence>
<feature type="transmembrane region" description="Helical" evidence="1">
    <location>
        <begin position="7"/>
        <end position="26"/>
    </location>
</feature>
<reference evidence="4 5" key="1">
    <citation type="submission" date="2018-10" db="EMBL/GenBank/DDBJ databases">
        <title>Parasedimentitalea marina sp. nov., a psychrophilic bacterium isolated from deep seawater of the New Britain Trench.</title>
        <authorList>
            <person name="Cao J."/>
        </authorList>
    </citation>
    <scope>NUCLEOTIDE SEQUENCE [LARGE SCALE GENOMIC DNA]</scope>
    <source>
        <strain evidence="4 5">W43</strain>
    </source>
</reference>
<dbReference type="Pfam" id="PF04235">
    <property type="entry name" value="DUF418"/>
    <property type="match status" value="1"/>
</dbReference>
<dbReference type="AlphaFoldDB" id="A0A3T0MZM0"/>
<sequence>MRLQGLDIVRFLAFCGMVLVNFRLAAQVTPGDDWPSLLTTALEGRAAALFVVLAGIGVALAKAPASLMLRRVAFLFVLGLANLTIFEADILHFYALYFAAAIPFVSAPNRWLWAGIAVVMALSLCAQLILNYEAGWNWDTLHYADFWTISGFLRHALYNGWHPVFPWLSFLLFGMWIGRLALSTKGVQLHLAIWGTVAAALALIPGWLIDDPEVIDLINTTSIPPGPFYIIAGCGSAAAVIGLILLLHPILNRLRMAQWLAPAGRQSLTLYAAHILLGMGTLEALGWLDGSLTAPQILWISLVFCLACLIYTCLWGLKFKRGPLEMMMRRLTEIGR</sequence>
<dbReference type="InterPro" id="IPR052529">
    <property type="entry name" value="Bact_Transport_Assoc"/>
</dbReference>
<dbReference type="PANTHER" id="PTHR30590:SF3">
    <property type="entry name" value="HYPOTHETICAL MEMBRANE SPANNING PROTEIN"/>
    <property type="match status" value="1"/>
</dbReference>
<dbReference type="Proteomes" id="UP000283063">
    <property type="component" value="Chromosome"/>
</dbReference>
<keyword evidence="1" id="KW-0472">Membrane</keyword>
<keyword evidence="1" id="KW-1133">Transmembrane helix</keyword>
<gene>
    <name evidence="4" type="ORF">EBB79_04485</name>
</gene>
<feature type="domain" description="DUF418" evidence="2">
    <location>
        <begin position="193"/>
        <end position="333"/>
    </location>
</feature>
<keyword evidence="1" id="KW-0812">Transmembrane</keyword>
<accession>A0A3T0MZM0</accession>
<dbReference type="InterPro" id="IPR012429">
    <property type="entry name" value="HGSNAT_cat"/>
</dbReference>
<evidence type="ECO:0000313" key="5">
    <source>
        <dbReference type="Proteomes" id="UP000283063"/>
    </source>
</evidence>
<dbReference type="KEGG" id="sedi:EBB79_04485"/>
<feature type="transmembrane region" description="Helical" evidence="1">
    <location>
        <begin position="72"/>
        <end position="99"/>
    </location>
</feature>
<dbReference type="EMBL" id="CP033219">
    <property type="protein sequence ID" value="AZV77218.1"/>
    <property type="molecule type" value="Genomic_DNA"/>
</dbReference>
<organism evidence="4 5">
    <name type="scientific">Parasedimentitalea marina</name>
    <dbReference type="NCBI Taxonomy" id="2483033"/>
    <lineage>
        <taxon>Bacteria</taxon>
        <taxon>Pseudomonadati</taxon>
        <taxon>Pseudomonadota</taxon>
        <taxon>Alphaproteobacteria</taxon>
        <taxon>Rhodobacterales</taxon>
        <taxon>Paracoccaceae</taxon>
        <taxon>Parasedimentitalea</taxon>
    </lineage>
</organism>
<name>A0A3T0MZM0_9RHOB</name>
<dbReference type="Pfam" id="PF07786">
    <property type="entry name" value="HGSNAT_cat"/>
    <property type="match status" value="1"/>
</dbReference>
<protein>
    <submittedName>
        <fullName evidence="4">DUF418 domain-containing protein</fullName>
    </submittedName>
</protein>
<keyword evidence="5" id="KW-1185">Reference proteome</keyword>
<evidence type="ECO:0000313" key="4">
    <source>
        <dbReference type="EMBL" id="AZV77218.1"/>
    </source>
</evidence>
<dbReference type="PANTHER" id="PTHR30590">
    <property type="entry name" value="INNER MEMBRANE PROTEIN"/>
    <property type="match status" value="1"/>
</dbReference>
<feature type="transmembrane region" description="Helical" evidence="1">
    <location>
        <begin position="189"/>
        <end position="208"/>
    </location>
</feature>
<feature type="transmembrane region" description="Helical" evidence="1">
    <location>
        <begin position="268"/>
        <end position="285"/>
    </location>
</feature>
<evidence type="ECO:0000256" key="1">
    <source>
        <dbReference type="SAM" id="Phobius"/>
    </source>
</evidence>
<feature type="transmembrane region" description="Helical" evidence="1">
    <location>
        <begin position="111"/>
        <end position="130"/>
    </location>
</feature>
<feature type="transmembrane region" description="Helical" evidence="1">
    <location>
        <begin position="46"/>
        <end position="65"/>
    </location>
</feature>
<feature type="domain" description="Heparan-alpha-glucosaminide N-acetyltransferase catalytic" evidence="3">
    <location>
        <begin position="2"/>
        <end position="192"/>
    </location>
</feature>
<dbReference type="OrthoDB" id="9807744at2"/>